<dbReference type="NCBIfam" id="TIGR00741">
    <property type="entry name" value="yfiA"/>
    <property type="match status" value="1"/>
</dbReference>
<evidence type="ECO:0000313" key="8">
    <source>
        <dbReference type="Proteomes" id="UP001201985"/>
    </source>
</evidence>
<gene>
    <name evidence="7" type="primary">raiA</name>
    <name evidence="4" type="synonym">hpf</name>
    <name evidence="7" type="ORF">MON41_25430</name>
</gene>
<dbReference type="SUPFAM" id="SSF69754">
    <property type="entry name" value="Ribosome binding protein Y (YfiA homologue)"/>
    <property type="match status" value="1"/>
</dbReference>
<comment type="function">
    <text evidence="4">Required for dimerization of active 70S ribosomes into 100S ribosomes in stationary phase; 100S ribosomes are translationally inactive and sometimes present during exponential growth.</text>
</comment>
<keyword evidence="8" id="KW-1185">Reference proteome</keyword>
<proteinExistence type="inferred from homology"/>
<sequence>MHIVVAGKQVETGEALKVHVAEGLNNVTKKYFDHALEAYVTFSKNRAFFACTVDIHAGRGLSLRGEGEGPDAHRAFDQAAAHIAKRLRRYRRRVNEHSRNQATDRLPTTAETARSVILAQAPDEPDETIDPDILLDRVGDDGVSGADSQDGLDGADGHDHGTVIAETPTEIARLTVSEAVMRMDLGQMPVVMFRNQVSGQLNVVYRRPDGHVGWIDPQAG</sequence>
<comment type="similarity">
    <text evidence="4">Belongs to the HPF/YfiA ribosome-associated protein family. Long HPF subfamily.</text>
</comment>
<keyword evidence="4" id="KW-0963">Cytoplasm</keyword>
<feature type="domain" description="Sigma 54 modulation/S30EA ribosomal protein C-terminal" evidence="6">
    <location>
        <begin position="161"/>
        <end position="213"/>
    </location>
</feature>
<comment type="subcellular location">
    <subcellularLocation>
        <location evidence="4">Cytoplasm</location>
    </subcellularLocation>
</comment>
<evidence type="ECO:0000256" key="4">
    <source>
        <dbReference type="HAMAP-Rule" id="MF_00839"/>
    </source>
</evidence>
<dbReference type="InterPro" id="IPR036567">
    <property type="entry name" value="RHF-like"/>
</dbReference>
<dbReference type="InterPro" id="IPR032528">
    <property type="entry name" value="Ribosom_S30AE_C"/>
</dbReference>
<dbReference type="Pfam" id="PF16321">
    <property type="entry name" value="Ribosom_S30AE_C"/>
    <property type="match status" value="1"/>
</dbReference>
<dbReference type="Pfam" id="PF02482">
    <property type="entry name" value="Ribosomal_S30AE"/>
    <property type="match status" value="1"/>
</dbReference>
<accession>A0ABS9WCE7</accession>
<dbReference type="InterPro" id="IPR038416">
    <property type="entry name" value="Ribosom_S30AE_C_sf"/>
</dbReference>
<dbReference type="Gene3D" id="3.30.505.50">
    <property type="entry name" value="Sigma 54 modulation/S30EA ribosomal protein, C-terminal domain"/>
    <property type="match status" value="1"/>
</dbReference>
<evidence type="ECO:0000256" key="5">
    <source>
        <dbReference type="SAM" id="MobiDB-lite"/>
    </source>
</evidence>
<dbReference type="InterPro" id="IPR034694">
    <property type="entry name" value="HPF_long/plastid"/>
</dbReference>
<evidence type="ECO:0000259" key="6">
    <source>
        <dbReference type="Pfam" id="PF16321"/>
    </source>
</evidence>
<dbReference type="Proteomes" id="UP001201985">
    <property type="component" value="Unassembled WGS sequence"/>
</dbReference>
<evidence type="ECO:0000256" key="3">
    <source>
        <dbReference type="ARBA" id="ARBA00041148"/>
    </source>
</evidence>
<dbReference type="InterPro" id="IPR003489">
    <property type="entry name" value="RHF/RaiA"/>
</dbReference>
<dbReference type="Gene3D" id="3.30.160.100">
    <property type="entry name" value="Ribosome hibernation promotion factor-like"/>
    <property type="match status" value="1"/>
</dbReference>
<evidence type="ECO:0000256" key="1">
    <source>
        <dbReference type="ARBA" id="ARBA00022845"/>
    </source>
</evidence>
<comment type="subunit">
    <text evidence="2">Associates exclusively with 100S ribosomes, which are dimers of 70S ribosomes.</text>
</comment>
<dbReference type="EMBL" id="JALBUU010000125">
    <property type="protein sequence ID" value="MCI0756982.1"/>
    <property type="molecule type" value="Genomic_DNA"/>
</dbReference>
<keyword evidence="1 4" id="KW-0810">Translation regulation</keyword>
<comment type="subunit">
    <text evidence="4">Interacts with 100S ribosomes.</text>
</comment>
<name>A0ABS9WCE7_9PROT</name>
<protein>
    <recommendedName>
        <fullName evidence="3 4">Ribosome hibernation promoting factor</fullName>
        <shortName evidence="4">HPF</shortName>
    </recommendedName>
</protein>
<feature type="region of interest" description="Disordered" evidence="5">
    <location>
        <begin position="142"/>
        <end position="166"/>
    </location>
</feature>
<dbReference type="RefSeq" id="WP_120006914.1">
    <property type="nucleotide sequence ID" value="NZ_JALBUU010000125.1"/>
</dbReference>
<comment type="caution">
    <text evidence="7">The sequence shown here is derived from an EMBL/GenBank/DDBJ whole genome shotgun (WGS) entry which is preliminary data.</text>
</comment>
<reference evidence="7 8" key="1">
    <citation type="submission" date="2022-03" db="EMBL/GenBank/DDBJ databases">
        <title>Complete genome analysis of Roseomonas KG 17.1 : a prolific producer of plant growth promoters.</title>
        <authorList>
            <person name="Saadouli I."/>
            <person name="Najjari A."/>
            <person name="Mosbah A."/>
            <person name="Ouzari H.I."/>
        </authorList>
    </citation>
    <scope>NUCLEOTIDE SEQUENCE [LARGE SCALE GENOMIC DNA]</scope>
    <source>
        <strain evidence="7 8">KG17-1</strain>
    </source>
</reference>
<dbReference type="PANTHER" id="PTHR33231:SF1">
    <property type="entry name" value="30S RIBOSOMAL PROTEIN"/>
    <property type="match status" value="1"/>
</dbReference>
<dbReference type="PANTHER" id="PTHR33231">
    <property type="entry name" value="30S RIBOSOMAL PROTEIN"/>
    <property type="match status" value="1"/>
</dbReference>
<dbReference type="InterPro" id="IPR050574">
    <property type="entry name" value="HPF/YfiA_ribosome-assoc"/>
</dbReference>
<evidence type="ECO:0000313" key="7">
    <source>
        <dbReference type="EMBL" id="MCI0756982.1"/>
    </source>
</evidence>
<evidence type="ECO:0000256" key="2">
    <source>
        <dbReference type="ARBA" id="ARBA00038695"/>
    </source>
</evidence>
<organism evidence="7 8">
    <name type="scientific">Teichococcus vastitatis</name>
    <dbReference type="NCBI Taxonomy" id="2307076"/>
    <lineage>
        <taxon>Bacteria</taxon>
        <taxon>Pseudomonadati</taxon>
        <taxon>Pseudomonadota</taxon>
        <taxon>Alphaproteobacteria</taxon>
        <taxon>Acetobacterales</taxon>
        <taxon>Roseomonadaceae</taxon>
        <taxon>Roseomonas</taxon>
    </lineage>
</organism>
<dbReference type="HAMAP" id="MF_00839">
    <property type="entry name" value="HPF"/>
    <property type="match status" value="1"/>
</dbReference>